<accession>A0A1H8APL9</accession>
<dbReference type="InterPro" id="IPR010982">
    <property type="entry name" value="Lambda_DNA-bd_dom_sf"/>
</dbReference>
<dbReference type="Proteomes" id="UP000198953">
    <property type="component" value="Unassembled WGS sequence"/>
</dbReference>
<dbReference type="OrthoDB" id="4498936at2"/>
<evidence type="ECO:0000259" key="1">
    <source>
        <dbReference type="PROSITE" id="PS50943"/>
    </source>
</evidence>
<proteinExistence type="predicted"/>
<evidence type="ECO:0000313" key="3">
    <source>
        <dbReference type="Proteomes" id="UP000198953"/>
    </source>
</evidence>
<protein>
    <submittedName>
        <fullName evidence="2">Helix-turn-helix domain-containing protein</fullName>
    </submittedName>
</protein>
<sequence length="418" mass="44538">MTETPGRLPPQFWSEPAVAAALAGCDIPVILAEVRRAHGWTQAQLAEAVGYSQSWVSKVLRGRQPLTLDQVREMSSRIGVPLHLLRFGVRGDDDQTKRRDFGKAVALTALAGLAPSRPAEVDEGAVQTLTGITGAQRRLEATTPARDLARGATAHVELARRLLGRAHPGLAGDVRAALSEAAGFAAWVHADMQDHGSARGYYRLAVESARRAGHPLLAAYMIGSLAAFEIDADDAGLALTLLAQARRELGERPPATARAWLSSIEALGHAAAGDAPSALAALRDAESAVAAAERAATPPWPWVFPFDQAKLASYRALVAVRLGRAEEAEHALAESLASAQPAVKQRAVLTTEIAAARLMAGRPDEAFHLAGGALEVGLAYGSARIVHRVRRFRRAYDGAETAVVRDFDERLRSTVWNA</sequence>
<dbReference type="PROSITE" id="PS50943">
    <property type="entry name" value="HTH_CROC1"/>
    <property type="match status" value="1"/>
</dbReference>
<organism evidence="2 3">
    <name type="scientific">Nonomuraea pusilla</name>
    <dbReference type="NCBI Taxonomy" id="46177"/>
    <lineage>
        <taxon>Bacteria</taxon>
        <taxon>Bacillati</taxon>
        <taxon>Actinomycetota</taxon>
        <taxon>Actinomycetes</taxon>
        <taxon>Streptosporangiales</taxon>
        <taxon>Streptosporangiaceae</taxon>
        <taxon>Nonomuraea</taxon>
    </lineage>
</organism>
<dbReference type="Pfam" id="PF13560">
    <property type="entry name" value="HTH_31"/>
    <property type="match status" value="1"/>
</dbReference>
<dbReference type="InterPro" id="IPR001387">
    <property type="entry name" value="Cro/C1-type_HTH"/>
</dbReference>
<dbReference type="CDD" id="cd00093">
    <property type="entry name" value="HTH_XRE"/>
    <property type="match status" value="1"/>
</dbReference>
<dbReference type="EMBL" id="FOBF01000016">
    <property type="protein sequence ID" value="SEM72513.1"/>
    <property type="molecule type" value="Genomic_DNA"/>
</dbReference>
<dbReference type="AlphaFoldDB" id="A0A1H8APL9"/>
<reference evidence="2 3" key="1">
    <citation type="submission" date="2016-10" db="EMBL/GenBank/DDBJ databases">
        <authorList>
            <person name="de Groot N.N."/>
        </authorList>
    </citation>
    <scope>NUCLEOTIDE SEQUENCE [LARGE SCALE GENOMIC DNA]</scope>
    <source>
        <strain evidence="2 3">DSM 43357</strain>
    </source>
</reference>
<dbReference type="SUPFAM" id="SSF47413">
    <property type="entry name" value="lambda repressor-like DNA-binding domains"/>
    <property type="match status" value="1"/>
</dbReference>
<dbReference type="SMART" id="SM00530">
    <property type="entry name" value="HTH_XRE"/>
    <property type="match status" value="1"/>
</dbReference>
<dbReference type="Gene3D" id="1.10.260.40">
    <property type="entry name" value="lambda repressor-like DNA-binding domains"/>
    <property type="match status" value="1"/>
</dbReference>
<dbReference type="RefSeq" id="WP_055505162.1">
    <property type="nucleotide sequence ID" value="NZ_BBZG01000002.1"/>
</dbReference>
<keyword evidence="3" id="KW-1185">Reference proteome</keyword>
<dbReference type="GO" id="GO:0003677">
    <property type="term" value="F:DNA binding"/>
    <property type="evidence" value="ECO:0007669"/>
    <property type="project" value="InterPro"/>
</dbReference>
<dbReference type="STRING" id="46177.SAMN05660976_05929"/>
<feature type="domain" description="HTH cro/C1-type" evidence="1">
    <location>
        <begin position="31"/>
        <end position="85"/>
    </location>
</feature>
<gene>
    <name evidence="2" type="ORF">SAMN05660976_05929</name>
</gene>
<name>A0A1H8APL9_9ACTN</name>
<evidence type="ECO:0000313" key="2">
    <source>
        <dbReference type="EMBL" id="SEM72513.1"/>
    </source>
</evidence>